<comment type="caution">
    <text evidence="4">The sequence shown here is derived from an EMBL/GenBank/DDBJ whole genome shotgun (WGS) entry which is preliminary data.</text>
</comment>
<dbReference type="PANTHER" id="PTHR30204:SF97">
    <property type="entry name" value="MERR FAMILY REGULATORY PROTEIN"/>
    <property type="match status" value="1"/>
</dbReference>
<dbReference type="GO" id="GO:0003677">
    <property type="term" value="F:DNA binding"/>
    <property type="evidence" value="ECO:0007669"/>
    <property type="project" value="UniProtKB-KW"/>
</dbReference>
<evidence type="ECO:0000313" key="4">
    <source>
        <dbReference type="EMBL" id="ROP43164.1"/>
    </source>
</evidence>
<accession>A0A3N1HKZ4</accession>
<name>A0A3N1HKZ4_9ACTN</name>
<feature type="region of interest" description="Disordered" evidence="2">
    <location>
        <begin position="122"/>
        <end position="143"/>
    </location>
</feature>
<dbReference type="Proteomes" id="UP000276232">
    <property type="component" value="Unassembled WGS sequence"/>
</dbReference>
<feature type="compositionally biased region" description="Pro residues" evidence="2">
    <location>
        <begin position="122"/>
        <end position="132"/>
    </location>
</feature>
<evidence type="ECO:0000256" key="2">
    <source>
        <dbReference type="SAM" id="MobiDB-lite"/>
    </source>
</evidence>
<keyword evidence="5" id="KW-1185">Reference proteome</keyword>
<dbReference type="CDD" id="cd01104">
    <property type="entry name" value="HTH_MlrA-CarA"/>
    <property type="match status" value="1"/>
</dbReference>
<dbReference type="EMBL" id="RJKN01000004">
    <property type="protein sequence ID" value="ROP43164.1"/>
    <property type="molecule type" value="Genomic_DNA"/>
</dbReference>
<organism evidence="4 5">
    <name type="scientific">Pseudokineococcus lusitanus</name>
    <dbReference type="NCBI Taxonomy" id="763993"/>
    <lineage>
        <taxon>Bacteria</taxon>
        <taxon>Bacillati</taxon>
        <taxon>Actinomycetota</taxon>
        <taxon>Actinomycetes</taxon>
        <taxon>Kineosporiales</taxon>
        <taxon>Kineosporiaceae</taxon>
        <taxon>Pseudokineococcus</taxon>
    </lineage>
</organism>
<evidence type="ECO:0000313" key="5">
    <source>
        <dbReference type="Proteomes" id="UP000276232"/>
    </source>
</evidence>
<dbReference type="InterPro" id="IPR000551">
    <property type="entry name" value="MerR-type_HTH_dom"/>
</dbReference>
<gene>
    <name evidence="4" type="ORF">EDC03_1760</name>
</gene>
<dbReference type="SMART" id="SM00422">
    <property type="entry name" value="HTH_MERR"/>
    <property type="match status" value="1"/>
</dbReference>
<feature type="domain" description="HTH merR-type" evidence="3">
    <location>
        <begin position="25"/>
        <end position="94"/>
    </location>
</feature>
<keyword evidence="1 4" id="KW-0238">DNA-binding</keyword>
<dbReference type="InParanoid" id="A0A3N1HKZ4"/>
<dbReference type="InterPro" id="IPR047057">
    <property type="entry name" value="MerR_fam"/>
</dbReference>
<dbReference type="PANTHER" id="PTHR30204">
    <property type="entry name" value="REDOX-CYCLING DRUG-SENSING TRANSCRIPTIONAL ACTIVATOR SOXR"/>
    <property type="match status" value="1"/>
</dbReference>
<dbReference type="InterPro" id="IPR009061">
    <property type="entry name" value="DNA-bd_dom_put_sf"/>
</dbReference>
<dbReference type="Gene3D" id="1.10.1660.10">
    <property type="match status" value="1"/>
</dbReference>
<dbReference type="RefSeq" id="WP_199720085.1">
    <property type="nucleotide sequence ID" value="NZ_RJKN01000004.1"/>
</dbReference>
<dbReference type="PROSITE" id="PS50937">
    <property type="entry name" value="HTH_MERR_2"/>
    <property type="match status" value="1"/>
</dbReference>
<dbReference type="SUPFAM" id="SSF46955">
    <property type="entry name" value="Putative DNA-binding domain"/>
    <property type="match status" value="1"/>
</dbReference>
<dbReference type="AlphaFoldDB" id="A0A3N1HKZ4"/>
<reference evidence="4 5" key="1">
    <citation type="journal article" date="2015" name="Stand. Genomic Sci.">
        <title>Genomic Encyclopedia of Bacterial and Archaeal Type Strains, Phase III: the genomes of soil and plant-associated and newly described type strains.</title>
        <authorList>
            <person name="Whitman W.B."/>
            <person name="Woyke T."/>
            <person name="Klenk H.P."/>
            <person name="Zhou Y."/>
            <person name="Lilburn T.G."/>
            <person name="Beck B.J."/>
            <person name="De Vos P."/>
            <person name="Vandamme P."/>
            <person name="Eisen J.A."/>
            <person name="Garrity G."/>
            <person name="Hugenholtz P."/>
            <person name="Kyrpides N.C."/>
        </authorList>
    </citation>
    <scope>NUCLEOTIDE SEQUENCE [LARGE SCALE GENOMIC DNA]</scope>
    <source>
        <strain evidence="4 5">CECT 7306</strain>
    </source>
</reference>
<evidence type="ECO:0000259" key="3">
    <source>
        <dbReference type="PROSITE" id="PS50937"/>
    </source>
</evidence>
<sequence>MADEADGGGGTTAPDEGAGAAAGATLKVAAVAARLGVAPATLRTWARRYGLGPSAHTAGAHRQYSLGDLERLMVMRRMTLEGYSPAEAARVALEATPGDPSGAATADPSPLAGVLAAVPPVPVAPAGPPRPPAPRREAPADRTAAPSVRALARAAMALQEGECTRQLEAHAAVDGVALTWSALARPVLDALAQRVGAVPPGRTPAGLLQTCLMETLRGVADDAPVAGPRVLVLRPCAVGFAVPTVDGGGDLLAHVVATVLRESGADSAVLPGRHDAERVAAVAEQEGAAVLVVAADAVVEPAALAETARLVDPRGARVVLVGRGWGQGAAGLATVVRDLGDLAGALA</sequence>
<dbReference type="GO" id="GO:0003700">
    <property type="term" value="F:DNA-binding transcription factor activity"/>
    <property type="evidence" value="ECO:0007669"/>
    <property type="project" value="InterPro"/>
</dbReference>
<evidence type="ECO:0000256" key="1">
    <source>
        <dbReference type="ARBA" id="ARBA00023125"/>
    </source>
</evidence>
<proteinExistence type="predicted"/>
<dbReference type="Pfam" id="PF13411">
    <property type="entry name" value="MerR_1"/>
    <property type="match status" value="1"/>
</dbReference>
<protein>
    <submittedName>
        <fullName evidence="4">DNA-binding transcriptional MerR regulator</fullName>
    </submittedName>
</protein>